<name>A0A401RU21_CHIPU</name>
<keyword evidence="2 5" id="KW-0812">Transmembrane</keyword>
<keyword evidence="3 5" id="KW-1133">Transmembrane helix</keyword>
<protein>
    <recommendedName>
        <fullName evidence="6">G-protein coupled receptors family 2 profile 2 domain-containing protein</fullName>
    </recommendedName>
</protein>
<dbReference type="InterPro" id="IPR000832">
    <property type="entry name" value="GPCR_2_secretin-like"/>
</dbReference>
<accession>A0A401RU21</accession>
<evidence type="ECO:0000256" key="5">
    <source>
        <dbReference type="SAM" id="Phobius"/>
    </source>
</evidence>
<feature type="transmembrane region" description="Helical" evidence="5">
    <location>
        <begin position="130"/>
        <end position="152"/>
    </location>
</feature>
<evidence type="ECO:0000259" key="6">
    <source>
        <dbReference type="PROSITE" id="PS50261"/>
    </source>
</evidence>
<dbReference type="GO" id="GO:0019838">
    <property type="term" value="F:growth factor binding"/>
    <property type="evidence" value="ECO:0007669"/>
    <property type="project" value="TreeGrafter"/>
</dbReference>
<dbReference type="Proteomes" id="UP000287033">
    <property type="component" value="Unassembled WGS sequence"/>
</dbReference>
<dbReference type="Pfam" id="PF00002">
    <property type="entry name" value="7tm_2"/>
    <property type="match status" value="1"/>
</dbReference>
<sequence>MVMRLHCTRNYIHIQLFVTFILRSLSVFIKDAVLFGDADIDHCTFSTAGCKISVVFWYFCMLTNYFWLLVEALYLSSLLVVPFSYGKSYFWWWSVLGWGVPTVCTVAWVITKLQFENTECWDVIEGSPYWWIIKGPIVASIAINFVLFINIIRILVRKVMPREVHTAISSQYR</sequence>
<comment type="subcellular location">
    <subcellularLocation>
        <location evidence="1">Membrane</location>
        <topology evidence="1">Multi-pass membrane protein</topology>
    </subcellularLocation>
</comment>
<dbReference type="EMBL" id="BEZZ01002357">
    <property type="protein sequence ID" value="GCC21633.1"/>
    <property type="molecule type" value="Genomic_DNA"/>
</dbReference>
<evidence type="ECO:0000313" key="7">
    <source>
        <dbReference type="EMBL" id="GCC21633.1"/>
    </source>
</evidence>
<dbReference type="SUPFAM" id="SSF81321">
    <property type="entry name" value="Family A G protein-coupled receptor-like"/>
    <property type="match status" value="1"/>
</dbReference>
<dbReference type="GO" id="GO:0005886">
    <property type="term" value="C:plasma membrane"/>
    <property type="evidence" value="ECO:0007669"/>
    <property type="project" value="TreeGrafter"/>
</dbReference>
<evidence type="ECO:0000256" key="2">
    <source>
        <dbReference type="ARBA" id="ARBA00022692"/>
    </source>
</evidence>
<evidence type="ECO:0000256" key="3">
    <source>
        <dbReference type="ARBA" id="ARBA00022989"/>
    </source>
</evidence>
<feature type="transmembrane region" description="Helical" evidence="5">
    <location>
        <begin position="90"/>
        <end position="110"/>
    </location>
</feature>
<organism evidence="7 8">
    <name type="scientific">Chiloscyllium punctatum</name>
    <name type="common">Brownbanded bambooshark</name>
    <name type="synonym">Hemiscyllium punctatum</name>
    <dbReference type="NCBI Taxonomy" id="137246"/>
    <lineage>
        <taxon>Eukaryota</taxon>
        <taxon>Metazoa</taxon>
        <taxon>Chordata</taxon>
        <taxon>Craniata</taxon>
        <taxon>Vertebrata</taxon>
        <taxon>Chondrichthyes</taxon>
        <taxon>Elasmobranchii</taxon>
        <taxon>Galeomorphii</taxon>
        <taxon>Galeoidea</taxon>
        <taxon>Orectolobiformes</taxon>
        <taxon>Hemiscylliidae</taxon>
        <taxon>Chiloscyllium</taxon>
    </lineage>
</organism>
<dbReference type="PRINTS" id="PR00249">
    <property type="entry name" value="GPCRSECRETIN"/>
</dbReference>
<dbReference type="GO" id="GO:0007166">
    <property type="term" value="P:cell surface receptor signaling pathway"/>
    <property type="evidence" value="ECO:0007669"/>
    <property type="project" value="InterPro"/>
</dbReference>
<dbReference type="Gene3D" id="1.20.1070.10">
    <property type="entry name" value="Rhodopsin 7-helix transmembrane proteins"/>
    <property type="match status" value="1"/>
</dbReference>
<dbReference type="InterPro" id="IPR050332">
    <property type="entry name" value="GPCR_2"/>
</dbReference>
<comment type="caution">
    <text evidence="7">The sequence shown here is derived from an EMBL/GenBank/DDBJ whole genome shotgun (WGS) entry which is preliminary data.</text>
</comment>
<gene>
    <name evidence="7" type="ORF">chiPu_0020108</name>
</gene>
<proteinExistence type="predicted"/>
<dbReference type="GO" id="GO:0007189">
    <property type="term" value="P:adenylate cyclase-activating G protein-coupled receptor signaling pathway"/>
    <property type="evidence" value="ECO:0007669"/>
    <property type="project" value="TreeGrafter"/>
</dbReference>
<dbReference type="OrthoDB" id="5967113at2759"/>
<dbReference type="GO" id="GO:0008284">
    <property type="term" value="P:positive regulation of cell population proliferation"/>
    <property type="evidence" value="ECO:0007669"/>
    <property type="project" value="TreeGrafter"/>
</dbReference>
<feature type="transmembrane region" description="Helical" evidence="5">
    <location>
        <begin position="65"/>
        <end position="83"/>
    </location>
</feature>
<dbReference type="GO" id="GO:0008528">
    <property type="term" value="F:G protein-coupled peptide receptor activity"/>
    <property type="evidence" value="ECO:0007669"/>
    <property type="project" value="TreeGrafter"/>
</dbReference>
<evidence type="ECO:0000313" key="8">
    <source>
        <dbReference type="Proteomes" id="UP000287033"/>
    </source>
</evidence>
<dbReference type="AlphaFoldDB" id="A0A401RU21"/>
<dbReference type="PANTHER" id="PTHR45620:SF14">
    <property type="entry name" value="GROWTH HORMONE-RELEASING HORMONE RECEPTOR"/>
    <property type="match status" value="1"/>
</dbReference>
<evidence type="ECO:0000256" key="1">
    <source>
        <dbReference type="ARBA" id="ARBA00004141"/>
    </source>
</evidence>
<keyword evidence="4 5" id="KW-0472">Membrane</keyword>
<dbReference type="OMA" id="FENTECW"/>
<dbReference type="GO" id="GO:0017046">
    <property type="term" value="F:peptide hormone binding"/>
    <property type="evidence" value="ECO:0007669"/>
    <property type="project" value="TreeGrafter"/>
</dbReference>
<dbReference type="InterPro" id="IPR017981">
    <property type="entry name" value="GPCR_2-like_7TM"/>
</dbReference>
<feature type="domain" description="G-protein coupled receptors family 2 profile 2" evidence="6">
    <location>
        <begin position="1"/>
        <end position="173"/>
    </location>
</feature>
<feature type="transmembrane region" description="Helical" evidence="5">
    <location>
        <begin position="12"/>
        <end position="29"/>
    </location>
</feature>
<dbReference type="STRING" id="137246.A0A401RU21"/>
<reference evidence="7 8" key="1">
    <citation type="journal article" date="2018" name="Nat. Ecol. Evol.">
        <title>Shark genomes provide insights into elasmobranch evolution and the origin of vertebrates.</title>
        <authorList>
            <person name="Hara Y"/>
            <person name="Yamaguchi K"/>
            <person name="Onimaru K"/>
            <person name="Kadota M"/>
            <person name="Koyanagi M"/>
            <person name="Keeley SD"/>
            <person name="Tatsumi K"/>
            <person name="Tanaka K"/>
            <person name="Motone F"/>
            <person name="Kageyama Y"/>
            <person name="Nozu R"/>
            <person name="Adachi N"/>
            <person name="Nishimura O"/>
            <person name="Nakagawa R"/>
            <person name="Tanegashima C"/>
            <person name="Kiyatake I"/>
            <person name="Matsumoto R"/>
            <person name="Murakumo K"/>
            <person name="Nishida K"/>
            <person name="Terakita A"/>
            <person name="Kuratani S"/>
            <person name="Sato K"/>
            <person name="Hyodo S Kuraku.S."/>
        </authorList>
    </citation>
    <scope>NUCLEOTIDE SEQUENCE [LARGE SCALE GENOMIC DNA]</scope>
</reference>
<dbReference type="PROSITE" id="PS50261">
    <property type="entry name" value="G_PROTEIN_RECEP_F2_4"/>
    <property type="match status" value="1"/>
</dbReference>
<keyword evidence="8" id="KW-1185">Reference proteome</keyword>
<evidence type="ECO:0000256" key="4">
    <source>
        <dbReference type="ARBA" id="ARBA00023136"/>
    </source>
</evidence>
<dbReference type="GO" id="GO:0016520">
    <property type="term" value="F:growth hormone-releasing hormone receptor activity"/>
    <property type="evidence" value="ECO:0007669"/>
    <property type="project" value="TreeGrafter"/>
</dbReference>
<dbReference type="PANTHER" id="PTHR45620">
    <property type="entry name" value="PDF RECEPTOR-LIKE PROTEIN-RELATED"/>
    <property type="match status" value="1"/>
</dbReference>